<evidence type="ECO:0000313" key="12">
    <source>
        <dbReference type="EMBL" id="ASC70545.1"/>
    </source>
</evidence>
<dbReference type="InterPro" id="IPR016066">
    <property type="entry name" value="A-D-PHexomutase_CS"/>
</dbReference>
<dbReference type="InterPro" id="IPR005846">
    <property type="entry name" value="A-D-PHexomutase_a/b/a-III"/>
</dbReference>
<protein>
    <submittedName>
        <fullName evidence="12">Phosphoglucosamine mutase</fullName>
        <ecNumber evidence="12">5.4.2.10</ecNumber>
    </submittedName>
</protein>
<evidence type="ECO:0000259" key="8">
    <source>
        <dbReference type="Pfam" id="PF00408"/>
    </source>
</evidence>
<evidence type="ECO:0000259" key="11">
    <source>
        <dbReference type="Pfam" id="PF02880"/>
    </source>
</evidence>
<dbReference type="InterPro" id="IPR036900">
    <property type="entry name" value="A-D-PHexomutase_C_sf"/>
</dbReference>
<dbReference type="InterPro" id="IPR005845">
    <property type="entry name" value="A-D-PHexomutase_a/b/a-II"/>
</dbReference>
<evidence type="ECO:0000259" key="9">
    <source>
        <dbReference type="Pfam" id="PF02878"/>
    </source>
</evidence>
<evidence type="ECO:0000256" key="4">
    <source>
        <dbReference type="ARBA" id="ARBA00022723"/>
    </source>
</evidence>
<dbReference type="Pfam" id="PF00408">
    <property type="entry name" value="PGM_PMM_IV"/>
    <property type="match status" value="1"/>
</dbReference>
<keyword evidence="4 7" id="KW-0479">Metal-binding</keyword>
<dbReference type="SUPFAM" id="SSF55957">
    <property type="entry name" value="Phosphoglucomutase, C-terminal domain"/>
    <property type="match status" value="1"/>
</dbReference>
<dbReference type="PANTHER" id="PTHR45745">
    <property type="entry name" value="PHOSPHOMANNOMUTASE 45A"/>
    <property type="match status" value="1"/>
</dbReference>
<dbReference type="EC" id="5.4.2.10" evidence="12"/>
<dbReference type="GO" id="GO:0005975">
    <property type="term" value="P:carbohydrate metabolic process"/>
    <property type="evidence" value="ECO:0007669"/>
    <property type="project" value="InterPro"/>
</dbReference>
<gene>
    <name evidence="12" type="ORF">XM38_014840</name>
</gene>
<dbReference type="Gene3D" id="3.30.310.50">
    <property type="entry name" value="Alpha-D-phosphohexomutase, C-terminal domain"/>
    <property type="match status" value="1"/>
</dbReference>
<evidence type="ECO:0000313" key="13">
    <source>
        <dbReference type="Proteomes" id="UP000191901"/>
    </source>
</evidence>
<dbReference type="Pfam" id="PF02879">
    <property type="entry name" value="PGM_PMM_II"/>
    <property type="match status" value="1"/>
</dbReference>
<evidence type="ECO:0000256" key="3">
    <source>
        <dbReference type="ARBA" id="ARBA00022553"/>
    </source>
</evidence>
<dbReference type="PANTHER" id="PTHR45745:SF1">
    <property type="entry name" value="PHOSPHOGLUCOMUTASE 2B-RELATED"/>
    <property type="match status" value="1"/>
</dbReference>
<dbReference type="KEGG" id="hhg:XM38_014840"/>
<proteinExistence type="inferred from homology"/>
<dbReference type="InterPro" id="IPR005844">
    <property type="entry name" value="A-D-PHexomutase_a/b/a-I"/>
</dbReference>
<dbReference type="CDD" id="cd05800">
    <property type="entry name" value="PGM_like2"/>
    <property type="match status" value="1"/>
</dbReference>
<evidence type="ECO:0000256" key="1">
    <source>
        <dbReference type="ARBA" id="ARBA00001946"/>
    </source>
</evidence>
<organism evidence="12 13">
    <name type="scientific">Halomicronema hongdechloris C2206</name>
    <dbReference type="NCBI Taxonomy" id="1641165"/>
    <lineage>
        <taxon>Bacteria</taxon>
        <taxon>Bacillati</taxon>
        <taxon>Cyanobacteriota</taxon>
        <taxon>Cyanophyceae</taxon>
        <taxon>Nodosilineales</taxon>
        <taxon>Nodosilineaceae</taxon>
        <taxon>Halomicronema</taxon>
    </lineage>
</organism>
<dbReference type="OrthoDB" id="9806956at2"/>
<dbReference type="AlphaFoldDB" id="A0A1Z3HJT5"/>
<feature type="domain" description="Alpha-D-phosphohexomutase alpha/beta/alpha" evidence="11">
    <location>
        <begin position="285"/>
        <end position="390"/>
    </location>
</feature>
<keyword evidence="3" id="KW-0597">Phosphoprotein</keyword>
<dbReference type="PRINTS" id="PR00509">
    <property type="entry name" value="PGMPMM"/>
</dbReference>
<dbReference type="SUPFAM" id="SSF53738">
    <property type="entry name" value="Phosphoglucomutase, first 3 domains"/>
    <property type="match status" value="3"/>
</dbReference>
<keyword evidence="13" id="KW-1185">Reference proteome</keyword>
<feature type="domain" description="Alpha-D-phosphohexomutase alpha/beta/alpha" evidence="10">
    <location>
        <begin position="170"/>
        <end position="277"/>
    </location>
</feature>
<dbReference type="GO" id="GO:0000287">
    <property type="term" value="F:magnesium ion binding"/>
    <property type="evidence" value="ECO:0007669"/>
    <property type="project" value="InterPro"/>
</dbReference>
<keyword evidence="5 7" id="KW-0460">Magnesium</keyword>
<dbReference type="Proteomes" id="UP000191901">
    <property type="component" value="Chromosome"/>
</dbReference>
<dbReference type="InterPro" id="IPR005843">
    <property type="entry name" value="A-D-PHexomutase_C"/>
</dbReference>
<reference evidence="12 13" key="1">
    <citation type="journal article" date="2016" name="Biochim. Biophys. Acta">
        <title>Characterization of red-shifted phycobilisomes isolated from the chlorophyll f-containing cyanobacterium Halomicronema hongdechloris.</title>
        <authorList>
            <person name="Li Y."/>
            <person name="Lin Y."/>
            <person name="Garvey C.J."/>
            <person name="Birch D."/>
            <person name="Corkery R.W."/>
            <person name="Loughlin P.C."/>
            <person name="Scheer H."/>
            <person name="Willows R.D."/>
            <person name="Chen M."/>
        </authorList>
    </citation>
    <scope>NUCLEOTIDE SEQUENCE [LARGE SCALE GENOMIC DNA]</scope>
    <source>
        <strain evidence="12 13">C2206</strain>
    </source>
</reference>
<dbReference type="PROSITE" id="PS00710">
    <property type="entry name" value="PGM_PMM"/>
    <property type="match status" value="1"/>
</dbReference>
<dbReference type="InterPro" id="IPR005841">
    <property type="entry name" value="Alpha-D-phosphohexomutase_SF"/>
</dbReference>
<feature type="domain" description="Alpha-D-phosphohexomutase C-terminal" evidence="8">
    <location>
        <begin position="425"/>
        <end position="477"/>
    </location>
</feature>
<comment type="cofactor">
    <cofactor evidence="1">
        <name>Mg(2+)</name>
        <dbReference type="ChEBI" id="CHEBI:18420"/>
    </cofactor>
</comment>
<feature type="domain" description="Alpha-D-phosphohexomutase alpha/beta/alpha" evidence="9">
    <location>
        <begin position="16"/>
        <end position="150"/>
    </location>
</feature>
<name>A0A1Z3HJT5_9CYAN</name>
<dbReference type="GO" id="GO:0008973">
    <property type="term" value="F:phosphopentomutase activity"/>
    <property type="evidence" value="ECO:0007669"/>
    <property type="project" value="TreeGrafter"/>
</dbReference>
<dbReference type="Pfam" id="PF02878">
    <property type="entry name" value="PGM_PMM_I"/>
    <property type="match status" value="1"/>
</dbReference>
<dbReference type="Gene3D" id="3.40.120.10">
    <property type="entry name" value="Alpha-D-Glucose-1,6-Bisphosphate, subunit A, domain 3"/>
    <property type="match status" value="3"/>
</dbReference>
<evidence type="ECO:0000256" key="6">
    <source>
        <dbReference type="ARBA" id="ARBA00023235"/>
    </source>
</evidence>
<dbReference type="EMBL" id="CP021983">
    <property type="protein sequence ID" value="ASC70545.1"/>
    <property type="molecule type" value="Genomic_DNA"/>
</dbReference>
<sequence length="491" mass="52445">MTAAPSLAAFKPNPIRFGTDGWRGIIAADFTFERLAQVASAAAHVLASCYGDKTAQSTIIIGYDRRFLSPEFARVAAEAVTQAGYNVLLSKTYAPTPAFSWAARHQEALGALVITASHNPAIYSGVKIKGAFGGSVPPEITQQVETQLEQPSPMAEHKGSLSLFDPWPNYCQALRSCVDVEAIQKSLSSGQVTLFADVMHGAASGGLSKLLGDGLVQELNGSADPTFEGGAPEPLPKYIADLLQTVANHQPPLENGCTVGLVFDGDSDRIAAVDGSGKFLSSQVLIPILIEHLTARRGYQGEVVKTISGSNLIPALANLYGLSLHETPIGYKYIADRMLESSVLLGGEESGGIGYGHHIPERDALLSALYVLEAVVMSGLDLSDLYRTLQEKTGFTSAYDRIDLPLANMDVRAKLLDSLQSQTPQDIAGKAVSECLTIDGYKFILEDGSWLLIRFSGTEPVLRLYSEASTLEAVHAYLAWAKDWANAIGGN</sequence>
<dbReference type="RefSeq" id="WP_088429403.1">
    <property type="nucleotide sequence ID" value="NZ_CP021983.2"/>
</dbReference>
<accession>A0A1Z3HJT5</accession>
<dbReference type="GO" id="GO:0006166">
    <property type="term" value="P:purine ribonucleoside salvage"/>
    <property type="evidence" value="ECO:0007669"/>
    <property type="project" value="TreeGrafter"/>
</dbReference>
<evidence type="ECO:0000256" key="7">
    <source>
        <dbReference type="RuleBase" id="RU004326"/>
    </source>
</evidence>
<evidence type="ECO:0000256" key="2">
    <source>
        <dbReference type="ARBA" id="ARBA00010231"/>
    </source>
</evidence>
<keyword evidence="6 12" id="KW-0413">Isomerase</keyword>
<evidence type="ECO:0000256" key="5">
    <source>
        <dbReference type="ARBA" id="ARBA00022842"/>
    </source>
</evidence>
<dbReference type="GO" id="GO:0008966">
    <property type="term" value="F:phosphoglucosamine mutase activity"/>
    <property type="evidence" value="ECO:0007669"/>
    <property type="project" value="UniProtKB-EC"/>
</dbReference>
<dbReference type="InterPro" id="IPR016055">
    <property type="entry name" value="A-D-PHexomutase_a/b/a-I/II/III"/>
</dbReference>
<comment type="similarity">
    <text evidence="2 7">Belongs to the phosphohexose mutase family.</text>
</comment>
<evidence type="ECO:0000259" key="10">
    <source>
        <dbReference type="Pfam" id="PF02879"/>
    </source>
</evidence>
<dbReference type="Pfam" id="PF02880">
    <property type="entry name" value="PGM_PMM_III"/>
    <property type="match status" value="1"/>
</dbReference>